<proteinExistence type="predicted"/>
<feature type="region of interest" description="Disordered" evidence="1">
    <location>
        <begin position="65"/>
        <end position="86"/>
    </location>
</feature>
<sequence>LQRADRLWCTVFGCRKTRWQNSRERAREMERCIQVQGKEQCRRVKEQSDRGDIFVSKMRGTRYTETNEHSMKNKEETSVEIMDDPESITQDVIHSKEVDDGYQFQM</sequence>
<gene>
    <name evidence="2" type="ORF">CM83_105733</name>
</gene>
<reference evidence="2" key="1">
    <citation type="journal article" date="2014" name="PLoS ONE">
        <title>Transcriptome-Based Identification of ABC Transporters in the Western Tarnished Plant Bug Lygus hesperus.</title>
        <authorList>
            <person name="Hull J.J."/>
            <person name="Chaney K."/>
            <person name="Geib S.M."/>
            <person name="Fabrick J.A."/>
            <person name="Brent C.S."/>
            <person name="Walsh D."/>
            <person name="Lavine L.C."/>
        </authorList>
    </citation>
    <scope>NUCLEOTIDE SEQUENCE</scope>
</reference>
<reference evidence="2" key="2">
    <citation type="submission" date="2014-07" db="EMBL/GenBank/DDBJ databases">
        <authorList>
            <person name="Hull J."/>
        </authorList>
    </citation>
    <scope>NUCLEOTIDE SEQUENCE</scope>
</reference>
<evidence type="ECO:0000256" key="1">
    <source>
        <dbReference type="SAM" id="MobiDB-lite"/>
    </source>
</evidence>
<feature type="compositionally biased region" description="Basic and acidic residues" evidence="1">
    <location>
        <begin position="65"/>
        <end position="77"/>
    </location>
</feature>
<feature type="non-terminal residue" evidence="2">
    <location>
        <position position="1"/>
    </location>
</feature>
<accession>A0A0A9XCF3</accession>
<evidence type="ECO:0000313" key="2">
    <source>
        <dbReference type="EMBL" id="JAG17326.1"/>
    </source>
</evidence>
<dbReference type="EMBL" id="GBHO01026278">
    <property type="protein sequence ID" value="JAG17326.1"/>
    <property type="molecule type" value="Transcribed_RNA"/>
</dbReference>
<protein>
    <submittedName>
        <fullName evidence="2">Uncharacterized protein</fullName>
    </submittedName>
</protein>
<dbReference type="AlphaFoldDB" id="A0A0A9XCF3"/>
<name>A0A0A9XCF3_LYGHE</name>
<organism evidence="2">
    <name type="scientific">Lygus hesperus</name>
    <name type="common">Western plant bug</name>
    <dbReference type="NCBI Taxonomy" id="30085"/>
    <lineage>
        <taxon>Eukaryota</taxon>
        <taxon>Metazoa</taxon>
        <taxon>Ecdysozoa</taxon>
        <taxon>Arthropoda</taxon>
        <taxon>Hexapoda</taxon>
        <taxon>Insecta</taxon>
        <taxon>Pterygota</taxon>
        <taxon>Neoptera</taxon>
        <taxon>Paraneoptera</taxon>
        <taxon>Hemiptera</taxon>
        <taxon>Heteroptera</taxon>
        <taxon>Panheteroptera</taxon>
        <taxon>Cimicomorpha</taxon>
        <taxon>Miridae</taxon>
        <taxon>Mirini</taxon>
        <taxon>Lygus</taxon>
    </lineage>
</organism>